<proteinExistence type="predicted"/>
<sequence length="65" mass="7222">MCFDSKVDKLDKKFETELLALPALTQSENIADLILQAKKQMNVDDPALIVQWNDNGLNDTGIANC</sequence>
<dbReference type="AlphaFoldDB" id="A0A397JFM6"/>
<keyword evidence="2" id="KW-1185">Reference proteome</keyword>
<name>A0A397JFM6_9GLOM</name>
<organism evidence="1 2">
    <name type="scientific">Diversispora epigaea</name>
    <dbReference type="NCBI Taxonomy" id="1348612"/>
    <lineage>
        <taxon>Eukaryota</taxon>
        <taxon>Fungi</taxon>
        <taxon>Fungi incertae sedis</taxon>
        <taxon>Mucoromycota</taxon>
        <taxon>Glomeromycotina</taxon>
        <taxon>Glomeromycetes</taxon>
        <taxon>Diversisporales</taxon>
        <taxon>Diversisporaceae</taxon>
        <taxon>Diversispora</taxon>
    </lineage>
</organism>
<evidence type="ECO:0000313" key="2">
    <source>
        <dbReference type="Proteomes" id="UP000266861"/>
    </source>
</evidence>
<protein>
    <submittedName>
        <fullName evidence="1">Uncharacterized protein</fullName>
    </submittedName>
</protein>
<comment type="caution">
    <text evidence="1">The sequence shown here is derived from an EMBL/GenBank/DDBJ whole genome shotgun (WGS) entry which is preliminary data.</text>
</comment>
<evidence type="ECO:0000313" key="1">
    <source>
        <dbReference type="EMBL" id="RHZ87145.1"/>
    </source>
</evidence>
<reference evidence="1 2" key="1">
    <citation type="submission" date="2018-08" db="EMBL/GenBank/DDBJ databases">
        <title>Genome and evolution of the arbuscular mycorrhizal fungus Diversispora epigaea (formerly Glomus versiforme) and its bacterial endosymbionts.</title>
        <authorList>
            <person name="Sun X."/>
            <person name="Fei Z."/>
            <person name="Harrison M."/>
        </authorList>
    </citation>
    <scope>NUCLEOTIDE SEQUENCE [LARGE SCALE GENOMIC DNA]</scope>
    <source>
        <strain evidence="1 2">IT104</strain>
    </source>
</reference>
<accession>A0A397JFM6</accession>
<gene>
    <name evidence="1" type="ORF">Glove_40g171</name>
</gene>
<dbReference type="Proteomes" id="UP000266861">
    <property type="component" value="Unassembled WGS sequence"/>
</dbReference>
<dbReference type="EMBL" id="PQFF01000038">
    <property type="protein sequence ID" value="RHZ87145.1"/>
    <property type="molecule type" value="Genomic_DNA"/>
</dbReference>